<protein>
    <recommendedName>
        <fullName evidence="3">Protein kinase domain-containing protein</fullName>
    </recommendedName>
</protein>
<accession>A0A672L9U1</accession>
<dbReference type="OMA" id="ASCTNSH"/>
<dbReference type="Proteomes" id="UP000472262">
    <property type="component" value="Unassembled WGS sequence"/>
</dbReference>
<dbReference type="InParanoid" id="A0A672L9U1"/>
<keyword evidence="2" id="KW-1185">Reference proteome</keyword>
<evidence type="ECO:0000313" key="2">
    <source>
        <dbReference type="Proteomes" id="UP000472262"/>
    </source>
</evidence>
<name>A0A672L9U1_SINGR</name>
<proteinExistence type="predicted"/>
<dbReference type="Ensembl" id="ENSSGRT00000020819.1">
    <property type="protein sequence ID" value="ENSSGRP00000019282.1"/>
    <property type="gene ID" value="ENSSGRG00000011639.1"/>
</dbReference>
<sequence length="85" mass="9165">MSLEEYERHYASLNSESGCESVGGRSSTSGAFSGEEERLHYIPIRVLGKGSFGEATLYRRTEVSSTLSACIPASCTNSHCVLRAS</sequence>
<dbReference type="AlphaFoldDB" id="A0A672L9U1"/>
<evidence type="ECO:0000313" key="1">
    <source>
        <dbReference type="Ensembl" id="ENSSGRP00000019282.1"/>
    </source>
</evidence>
<organism evidence="1 2">
    <name type="scientific">Sinocyclocheilus grahami</name>
    <name type="common">Dianchi golden-line fish</name>
    <name type="synonym">Barbus grahami</name>
    <dbReference type="NCBI Taxonomy" id="75366"/>
    <lineage>
        <taxon>Eukaryota</taxon>
        <taxon>Metazoa</taxon>
        <taxon>Chordata</taxon>
        <taxon>Craniata</taxon>
        <taxon>Vertebrata</taxon>
        <taxon>Euteleostomi</taxon>
        <taxon>Actinopterygii</taxon>
        <taxon>Neopterygii</taxon>
        <taxon>Teleostei</taxon>
        <taxon>Ostariophysi</taxon>
        <taxon>Cypriniformes</taxon>
        <taxon>Cyprinidae</taxon>
        <taxon>Cyprininae</taxon>
        <taxon>Sinocyclocheilus</taxon>
    </lineage>
</organism>
<reference evidence="1" key="2">
    <citation type="submission" date="2025-09" db="UniProtKB">
        <authorList>
            <consortium name="Ensembl"/>
        </authorList>
    </citation>
    <scope>IDENTIFICATION</scope>
</reference>
<reference evidence="1" key="1">
    <citation type="submission" date="2025-08" db="UniProtKB">
        <authorList>
            <consortium name="Ensembl"/>
        </authorList>
    </citation>
    <scope>IDENTIFICATION</scope>
</reference>
<evidence type="ECO:0008006" key="3">
    <source>
        <dbReference type="Google" id="ProtNLM"/>
    </source>
</evidence>